<dbReference type="RefSeq" id="WP_244517270.1">
    <property type="nucleotide sequence ID" value="NZ_FNZE01000016.1"/>
</dbReference>
<reference evidence="3" key="1">
    <citation type="submission" date="2016-10" db="EMBL/GenBank/DDBJ databases">
        <authorList>
            <person name="Varghese N."/>
            <person name="Submissions S."/>
        </authorList>
    </citation>
    <scope>NUCLEOTIDE SEQUENCE [LARGE SCALE GENOMIC DNA]</scope>
    <source>
        <strain evidence="3">LMG 25967</strain>
    </source>
</reference>
<sequence length="305" mass="28254">MQALHSISLSALLLAASLPAFAVTAGDAVEATPAPAAPAIQVVPAAQAAPLAPAVPAASEAAAPAPSVPAAPALPVTPAAPATAATAQEPIAPVAPMAPASQGAAAAQTVPVAPAAAAQAPLAPALPAGAAALGGLVNPQTLALIDQLRALQVTPQQAMGGVGALLGLAQSQLAADQYAQLAGSVPGLELLAGNAGSAASAGNGVSGVLGRLGALSGLLGGTASPAPQPGTAPVDSLAGVGQAFSVLGMDTSLVGQFAPILLQFLAGQGLAGALLQSLGGIWGVPGGLAPVAPATPAGTPVAVGG</sequence>
<gene>
    <name evidence="2" type="ORF">SAMN05216201_1162</name>
</gene>
<dbReference type="STRING" id="915471.SAMN05216201_1162"/>
<protein>
    <recommendedName>
        <fullName evidence="4">DUF2780 domain-containing protein</fullName>
    </recommendedName>
</protein>
<name>A0A1H7B8E2_9PSED</name>
<keyword evidence="3" id="KW-1185">Reference proteome</keyword>
<dbReference type="EMBL" id="FNZE01000016">
    <property type="protein sequence ID" value="SEJ73698.1"/>
    <property type="molecule type" value="Genomic_DNA"/>
</dbReference>
<keyword evidence="1" id="KW-0732">Signal</keyword>
<evidence type="ECO:0008006" key="4">
    <source>
        <dbReference type="Google" id="ProtNLM"/>
    </source>
</evidence>
<accession>A0A1H7B8E2</accession>
<feature type="signal peptide" evidence="1">
    <location>
        <begin position="1"/>
        <end position="22"/>
    </location>
</feature>
<dbReference type="InterPro" id="IPR021302">
    <property type="entry name" value="DUF2780_VcgC/VcgE"/>
</dbReference>
<dbReference type="Pfam" id="PF11075">
    <property type="entry name" value="DUF2780"/>
    <property type="match status" value="1"/>
</dbReference>
<feature type="chain" id="PRO_5017255296" description="DUF2780 domain-containing protein" evidence="1">
    <location>
        <begin position="23"/>
        <end position="305"/>
    </location>
</feature>
<organism evidence="2 3">
    <name type="scientific">Pseudomonas linyingensis</name>
    <dbReference type="NCBI Taxonomy" id="915471"/>
    <lineage>
        <taxon>Bacteria</taxon>
        <taxon>Pseudomonadati</taxon>
        <taxon>Pseudomonadota</taxon>
        <taxon>Gammaproteobacteria</taxon>
        <taxon>Pseudomonadales</taxon>
        <taxon>Pseudomonadaceae</taxon>
        <taxon>Pseudomonas</taxon>
    </lineage>
</organism>
<dbReference type="AlphaFoldDB" id="A0A1H7B8E2"/>
<evidence type="ECO:0000313" key="3">
    <source>
        <dbReference type="Proteomes" id="UP000242930"/>
    </source>
</evidence>
<proteinExistence type="predicted"/>
<evidence type="ECO:0000256" key="1">
    <source>
        <dbReference type="SAM" id="SignalP"/>
    </source>
</evidence>
<dbReference type="Proteomes" id="UP000242930">
    <property type="component" value="Unassembled WGS sequence"/>
</dbReference>
<evidence type="ECO:0000313" key="2">
    <source>
        <dbReference type="EMBL" id="SEJ73698.1"/>
    </source>
</evidence>